<gene>
    <name evidence="2" type="ORF">OCL06_07380</name>
</gene>
<keyword evidence="1" id="KW-1133">Transmembrane helix</keyword>
<sequence length="160" mass="17963">MIKFLTLFLLTFCLVFGLIFWAGSNFENVISSSMGVFVPLVLLTGAGSWYLLSHIDGIAKEVGENDELTRENKKKLQAKFRELKNEVISNVIALVVLLVVEKIASVGMDELKLLTFENSQYAFAGLQAFRVTCLILAIIIVWGQLSSFRHINQYREVISS</sequence>
<feature type="transmembrane region" description="Helical" evidence="1">
    <location>
        <begin position="87"/>
        <end position="108"/>
    </location>
</feature>
<proteinExistence type="predicted"/>
<evidence type="ECO:0000313" key="2">
    <source>
        <dbReference type="EMBL" id="MCU7554415.1"/>
    </source>
</evidence>
<evidence type="ECO:0008006" key="4">
    <source>
        <dbReference type="Google" id="ProtNLM"/>
    </source>
</evidence>
<dbReference type="EMBL" id="JAOTJC010000006">
    <property type="protein sequence ID" value="MCU7554415.1"/>
    <property type="molecule type" value="Genomic_DNA"/>
</dbReference>
<feature type="transmembrane region" description="Helical" evidence="1">
    <location>
        <begin position="32"/>
        <end position="52"/>
    </location>
</feature>
<accession>A0ABT2VMU0</accession>
<keyword evidence="1" id="KW-0472">Membrane</keyword>
<evidence type="ECO:0000256" key="1">
    <source>
        <dbReference type="SAM" id="Phobius"/>
    </source>
</evidence>
<dbReference type="RefSeq" id="WP_262993087.1">
    <property type="nucleotide sequence ID" value="NZ_JAOTJC010000006.1"/>
</dbReference>
<comment type="caution">
    <text evidence="2">The sequence shown here is derived from an EMBL/GenBank/DDBJ whole genome shotgun (WGS) entry which is preliminary data.</text>
</comment>
<keyword evidence="1" id="KW-0812">Transmembrane</keyword>
<dbReference type="Proteomes" id="UP001209257">
    <property type="component" value="Unassembled WGS sequence"/>
</dbReference>
<protein>
    <recommendedName>
        <fullName evidence="4">DUF2975 domain-containing protein</fullName>
    </recommendedName>
</protein>
<keyword evidence="3" id="KW-1185">Reference proteome</keyword>
<reference evidence="3" key="1">
    <citation type="submission" date="2023-07" db="EMBL/GenBank/DDBJ databases">
        <title>Study on multiphase classification of strain Alteromonas salexigens isolated from the Yellow Sea.</title>
        <authorList>
            <person name="Sun L."/>
        </authorList>
    </citation>
    <scope>NUCLEOTIDE SEQUENCE [LARGE SCALE GENOMIC DNA]</scope>
    <source>
        <strain evidence="3">ASW11-19</strain>
    </source>
</reference>
<evidence type="ECO:0000313" key="3">
    <source>
        <dbReference type="Proteomes" id="UP001209257"/>
    </source>
</evidence>
<organism evidence="2 3">
    <name type="scientific">Alteromonas salexigens</name>
    <dbReference type="NCBI Taxonomy" id="2982530"/>
    <lineage>
        <taxon>Bacteria</taxon>
        <taxon>Pseudomonadati</taxon>
        <taxon>Pseudomonadota</taxon>
        <taxon>Gammaproteobacteria</taxon>
        <taxon>Alteromonadales</taxon>
        <taxon>Alteromonadaceae</taxon>
        <taxon>Alteromonas/Salinimonas group</taxon>
        <taxon>Alteromonas</taxon>
    </lineage>
</organism>
<name>A0ABT2VMU0_9ALTE</name>
<feature type="transmembrane region" description="Helical" evidence="1">
    <location>
        <begin position="128"/>
        <end position="145"/>
    </location>
</feature>